<keyword evidence="8" id="KW-0010">Activator</keyword>
<sequence length="682" mass="79450">MDDRSKQILDELMHNPNVASVVLEKKYNLTRRQFGYSMNKINEWLMAKHLPVIERTRQGHFIIDQSVFTDLTSQENDLAAVSILSEKQRTYMIMLMLIGTKEELSLYHFTAELEVSKNTVLHDLKQVQAYLEKYELSIRYSRKSGYLLEGKEFQVRKLLIHVTYRIFQMADGEQKIKKAAHVDEKEIEEFRSRIEKVENKLHLKFTDEKLAMMPYILLFILRRVQKGSNITESSIPYEELSDTKEYQATEEIFRETENIPREERLFITLHLLTTNVYRSDFTIEEDAIPDLLPEVDNMLRLFEKSACIYLQERDKLLEHLIQHIKPAYYRIKFNLTETVFLQQDVSKEFKEIHHLVKQSMGPLEELIGHPVPDNESTFITMLVSGWMVKQGESIDKKVKAIVVCPQGVSISRLMFHDLKELFPEFVFLDSLSIRDFLHYSLDYDVVFSTSSLATDKKLFLSKAFLSQEEKQRFRKQVMMDMHGFVPNEIDIDHLMDIIKTHVPLPDEEALKKDLSRYMSKDKDEAVKTYAANRNLPLNELIVPEHITLKKSVDSWEDAVRVAAGPLVKSGKIEQRYIEAMVQQSDKDPYIVIGPNIAIPHAAPEEGVNEVGMSLLRIEDGVDFTEGYRIHLIVIIAAVDKKKHIHALMQLMRFAHAETDRNQTIAAKTITDIRRLIDLYSHE</sequence>
<dbReference type="InterPro" id="IPR013011">
    <property type="entry name" value="PTS_EIIB_2"/>
</dbReference>
<dbReference type="InterPro" id="IPR016152">
    <property type="entry name" value="PTrfase/Anion_transptr"/>
</dbReference>
<evidence type="ECO:0000313" key="16">
    <source>
        <dbReference type="Proteomes" id="UP000285120"/>
    </source>
</evidence>
<keyword evidence="6" id="KW-0598">Phosphotransferase system</keyword>
<dbReference type="PROSITE" id="PS51372">
    <property type="entry name" value="PRD_2"/>
    <property type="match status" value="2"/>
</dbReference>
<feature type="domain" description="PRD" evidence="14">
    <location>
        <begin position="181"/>
        <end position="281"/>
    </location>
</feature>
<dbReference type="Gene3D" id="3.40.930.10">
    <property type="entry name" value="Mannitol-specific EII, Chain A"/>
    <property type="match status" value="1"/>
</dbReference>
<dbReference type="SUPFAM" id="SSF55804">
    <property type="entry name" value="Phoshotransferase/anion transport protein"/>
    <property type="match status" value="1"/>
</dbReference>
<evidence type="ECO:0000259" key="12">
    <source>
        <dbReference type="PROSITE" id="PS51094"/>
    </source>
</evidence>
<evidence type="ECO:0000256" key="3">
    <source>
        <dbReference type="ARBA" id="ARBA00022490"/>
    </source>
</evidence>
<dbReference type="Pfam" id="PF00874">
    <property type="entry name" value="PRD"/>
    <property type="match status" value="2"/>
</dbReference>
<protein>
    <recommendedName>
        <fullName evidence="10">Ascorbate-specific PTS system EIIA component</fullName>
    </recommendedName>
    <alternativeName>
        <fullName evidence="11">Ascorbate-specific phosphotransferase enzyme IIA component</fullName>
    </alternativeName>
</protein>
<dbReference type="PANTHER" id="PTHR36203">
    <property type="entry name" value="ASCORBATE-SPECIFIC PTS SYSTEM EIIA COMPONENT"/>
    <property type="match status" value="1"/>
</dbReference>
<feature type="domain" description="PTS EIIA type-2" evidence="12">
    <location>
        <begin position="539"/>
        <end position="679"/>
    </location>
</feature>
<dbReference type="InterPro" id="IPR007737">
    <property type="entry name" value="Mga_HTH"/>
</dbReference>
<feature type="domain" description="PRD" evidence="14">
    <location>
        <begin position="286"/>
        <end position="393"/>
    </location>
</feature>
<dbReference type="Gene3D" id="1.10.1790.10">
    <property type="entry name" value="PRD domain"/>
    <property type="match status" value="2"/>
</dbReference>
<dbReference type="InterPro" id="IPR036388">
    <property type="entry name" value="WH-like_DNA-bd_sf"/>
</dbReference>
<dbReference type="InterPro" id="IPR051351">
    <property type="entry name" value="Ascorbate-PTS_EIIA_comp"/>
</dbReference>
<dbReference type="GO" id="GO:0009401">
    <property type="term" value="P:phosphoenolpyruvate-dependent sugar phosphotransferase system"/>
    <property type="evidence" value="ECO:0007669"/>
    <property type="project" value="UniProtKB-KW"/>
</dbReference>
<dbReference type="CDD" id="cd05568">
    <property type="entry name" value="PTS_IIB_bgl_like"/>
    <property type="match status" value="1"/>
</dbReference>
<dbReference type="Pfam" id="PF00359">
    <property type="entry name" value="PTS_EIIA_2"/>
    <property type="match status" value="1"/>
</dbReference>
<accession>A0A419UX62</accession>
<evidence type="ECO:0000256" key="10">
    <source>
        <dbReference type="ARBA" id="ARBA00041175"/>
    </source>
</evidence>
<evidence type="ECO:0000259" key="14">
    <source>
        <dbReference type="PROSITE" id="PS51372"/>
    </source>
</evidence>
<dbReference type="AlphaFoldDB" id="A0A419UX62"/>
<evidence type="ECO:0000256" key="4">
    <source>
        <dbReference type="ARBA" id="ARBA00022553"/>
    </source>
</evidence>
<evidence type="ECO:0000256" key="8">
    <source>
        <dbReference type="ARBA" id="ARBA00023159"/>
    </source>
</evidence>
<comment type="subcellular location">
    <subcellularLocation>
        <location evidence="1">Cytoplasm</location>
    </subcellularLocation>
</comment>
<comment type="function">
    <text evidence="9">The phosphoenolpyruvate-dependent sugar phosphotransferase system (sugar PTS), a major carbohydrate active transport system, catalyzes the phosphorylation of incoming sugar substrates concomitantly with their translocation across the cell membrane. The enzyme II UlaABC PTS system is involved in ascorbate transport.</text>
</comment>
<dbReference type="GO" id="GO:0016301">
    <property type="term" value="F:kinase activity"/>
    <property type="evidence" value="ECO:0007669"/>
    <property type="project" value="UniProtKB-KW"/>
</dbReference>
<name>A0A419UX62_9BACL</name>
<dbReference type="PROSITE" id="PS51094">
    <property type="entry name" value="PTS_EIIA_TYPE_2"/>
    <property type="match status" value="1"/>
</dbReference>
<dbReference type="SUPFAM" id="SSF63520">
    <property type="entry name" value="PTS-regulatory domain, PRD"/>
    <property type="match status" value="2"/>
</dbReference>
<dbReference type="PROSITE" id="PS51099">
    <property type="entry name" value="PTS_EIIB_TYPE_2"/>
    <property type="match status" value="1"/>
</dbReference>
<evidence type="ECO:0000256" key="7">
    <source>
        <dbReference type="ARBA" id="ARBA00022777"/>
    </source>
</evidence>
<evidence type="ECO:0000256" key="11">
    <source>
        <dbReference type="ARBA" id="ARBA00042072"/>
    </source>
</evidence>
<dbReference type="InterPro" id="IPR036634">
    <property type="entry name" value="PRD_sf"/>
</dbReference>
<keyword evidence="7" id="KW-0418">Kinase</keyword>
<dbReference type="GO" id="GO:0005737">
    <property type="term" value="C:cytoplasm"/>
    <property type="evidence" value="ECO:0007669"/>
    <property type="project" value="UniProtKB-SubCell"/>
</dbReference>
<keyword evidence="4" id="KW-0597">Phosphoprotein</keyword>
<gene>
    <name evidence="15" type="ORF">ATL39_3146</name>
</gene>
<dbReference type="PANTHER" id="PTHR36203:SF1">
    <property type="entry name" value="ASCORBATE-SPECIFIC PTS SYSTEM EIIA COMPONENT"/>
    <property type="match status" value="1"/>
</dbReference>
<dbReference type="Pfam" id="PF05043">
    <property type="entry name" value="Mga"/>
    <property type="match status" value="1"/>
</dbReference>
<evidence type="ECO:0000256" key="2">
    <source>
        <dbReference type="ARBA" id="ARBA00022448"/>
    </source>
</evidence>
<dbReference type="CDD" id="cd00211">
    <property type="entry name" value="PTS_IIA_fru"/>
    <property type="match status" value="1"/>
</dbReference>
<evidence type="ECO:0000313" key="15">
    <source>
        <dbReference type="EMBL" id="RKD69719.1"/>
    </source>
</evidence>
<dbReference type="InterPro" id="IPR002178">
    <property type="entry name" value="PTS_EIIA_type-2_dom"/>
</dbReference>
<evidence type="ECO:0000259" key="13">
    <source>
        <dbReference type="PROSITE" id="PS51099"/>
    </source>
</evidence>
<dbReference type="InterPro" id="IPR011608">
    <property type="entry name" value="PRD"/>
</dbReference>
<evidence type="ECO:0000256" key="9">
    <source>
        <dbReference type="ARBA" id="ARBA00037387"/>
    </source>
</evidence>
<dbReference type="GO" id="GO:0006355">
    <property type="term" value="P:regulation of DNA-templated transcription"/>
    <property type="evidence" value="ECO:0007669"/>
    <property type="project" value="InterPro"/>
</dbReference>
<comment type="caution">
    <text evidence="15">The sequence shown here is derived from an EMBL/GenBank/DDBJ whole genome shotgun (WGS) entry which is preliminary data.</text>
</comment>
<feature type="domain" description="PTS EIIB type-2" evidence="13">
    <location>
        <begin position="398"/>
        <end position="485"/>
    </location>
</feature>
<evidence type="ECO:0000256" key="1">
    <source>
        <dbReference type="ARBA" id="ARBA00004496"/>
    </source>
</evidence>
<reference evidence="15 16" key="1">
    <citation type="submission" date="2018-09" db="EMBL/GenBank/DDBJ databases">
        <title>Genomic Encyclopedia of Archaeal and Bacterial Type Strains, Phase II (KMG-II): from individual species to whole genera.</title>
        <authorList>
            <person name="Goeker M."/>
        </authorList>
    </citation>
    <scope>NUCLEOTIDE SEQUENCE [LARGE SCALE GENOMIC DNA]</scope>
    <source>
        <strain evidence="15 16">DSM 17008</strain>
    </source>
</reference>
<keyword evidence="3" id="KW-0963">Cytoplasm</keyword>
<dbReference type="RefSeq" id="WP_245961009.1">
    <property type="nucleotide sequence ID" value="NZ_RAPK01000011.1"/>
</dbReference>
<dbReference type="PROSITE" id="PS00372">
    <property type="entry name" value="PTS_EIIA_TYPE_2_HIS"/>
    <property type="match status" value="1"/>
</dbReference>
<keyword evidence="5" id="KW-0808">Transferase</keyword>
<dbReference type="EMBL" id="RAPK01000011">
    <property type="protein sequence ID" value="RKD69719.1"/>
    <property type="molecule type" value="Genomic_DNA"/>
</dbReference>
<proteinExistence type="predicted"/>
<evidence type="ECO:0000256" key="5">
    <source>
        <dbReference type="ARBA" id="ARBA00022679"/>
    </source>
</evidence>
<dbReference type="Proteomes" id="UP000285120">
    <property type="component" value="Unassembled WGS sequence"/>
</dbReference>
<dbReference type="GO" id="GO:0008982">
    <property type="term" value="F:protein-N(PI)-phosphohistidine-sugar phosphotransferase activity"/>
    <property type="evidence" value="ECO:0007669"/>
    <property type="project" value="InterPro"/>
</dbReference>
<evidence type="ECO:0000256" key="6">
    <source>
        <dbReference type="ARBA" id="ARBA00022683"/>
    </source>
</evidence>
<organism evidence="15 16">
    <name type="scientific">Sinobaca qinghaiensis</name>
    <dbReference type="NCBI Taxonomy" id="342944"/>
    <lineage>
        <taxon>Bacteria</taxon>
        <taxon>Bacillati</taxon>
        <taxon>Bacillota</taxon>
        <taxon>Bacilli</taxon>
        <taxon>Bacillales</taxon>
        <taxon>Sporolactobacillaceae</taxon>
        <taxon>Sinobaca</taxon>
    </lineage>
</organism>
<keyword evidence="2" id="KW-0813">Transport</keyword>
<keyword evidence="16" id="KW-1185">Reference proteome</keyword>
<dbReference type="Gene3D" id="1.10.10.10">
    <property type="entry name" value="Winged helix-like DNA-binding domain superfamily/Winged helix DNA-binding domain"/>
    <property type="match status" value="1"/>
</dbReference>